<comment type="caution">
    <text evidence="3">The sequence shown here is derived from an EMBL/GenBank/DDBJ whole genome shotgun (WGS) entry which is preliminary data.</text>
</comment>
<dbReference type="InterPro" id="IPR018511">
    <property type="entry name" value="Hemolysin-typ_Ca-bd_CS"/>
</dbReference>
<accession>A0ABT9DTI9</accession>
<protein>
    <recommendedName>
        <fullName evidence="5">Calcium-binding protein</fullName>
    </recommendedName>
</protein>
<evidence type="ECO:0008006" key="5">
    <source>
        <dbReference type="Google" id="ProtNLM"/>
    </source>
</evidence>
<proteinExistence type="predicted"/>
<dbReference type="PANTHER" id="PTHR38340:SF1">
    <property type="entry name" value="S-LAYER PROTEIN"/>
    <property type="match status" value="1"/>
</dbReference>
<gene>
    <name evidence="3" type="ORF">Q7A36_02480</name>
</gene>
<evidence type="ECO:0000256" key="1">
    <source>
        <dbReference type="ARBA" id="ARBA00004613"/>
    </source>
</evidence>
<evidence type="ECO:0000313" key="3">
    <source>
        <dbReference type="EMBL" id="MDO9707193.1"/>
    </source>
</evidence>
<dbReference type="InterPro" id="IPR011049">
    <property type="entry name" value="Serralysin-like_metalloprot_C"/>
</dbReference>
<dbReference type="SUPFAM" id="SSF51120">
    <property type="entry name" value="beta-Roll"/>
    <property type="match status" value="2"/>
</dbReference>
<dbReference type="PRINTS" id="PR00313">
    <property type="entry name" value="CABNDNGRPT"/>
</dbReference>
<reference evidence="3 4" key="1">
    <citation type="submission" date="2023-08" db="EMBL/GenBank/DDBJ databases">
        <title>The draft genome sequence of Paracraurococcus sp. LOR1-02.</title>
        <authorList>
            <person name="Kingkaew E."/>
            <person name="Tanasupawat S."/>
        </authorList>
    </citation>
    <scope>NUCLEOTIDE SEQUENCE [LARGE SCALE GENOMIC DNA]</scope>
    <source>
        <strain evidence="3 4">LOR1-02</strain>
    </source>
</reference>
<dbReference type="PANTHER" id="PTHR38340">
    <property type="entry name" value="S-LAYER PROTEIN"/>
    <property type="match status" value="1"/>
</dbReference>
<dbReference type="InterPro" id="IPR001343">
    <property type="entry name" value="Hemolysn_Ca-bd"/>
</dbReference>
<comment type="subcellular location">
    <subcellularLocation>
        <location evidence="1">Secreted</location>
    </subcellularLocation>
</comment>
<dbReference type="Pfam" id="PF00353">
    <property type="entry name" value="HemolysinCabind"/>
    <property type="match status" value="3"/>
</dbReference>
<evidence type="ECO:0000256" key="2">
    <source>
        <dbReference type="ARBA" id="ARBA00022525"/>
    </source>
</evidence>
<keyword evidence="4" id="KW-1185">Reference proteome</keyword>
<dbReference type="Gene3D" id="2.150.10.10">
    <property type="entry name" value="Serralysin-like metalloprotease, C-terminal"/>
    <property type="match status" value="3"/>
</dbReference>
<organism evidence="3 4">
    <name type="scientific">Paracraurococcus lichenis</name>
    <dbReference type="NCBI Taxonomy" id="3064888"/>
    <lineage>
        <taxon>Bacteria</taxon>
        <taxon>Pseudomonadati</taxon>
        <taxon>Pseudomonadota</taxon>
        <taxon>Alphaproteobacteria</taxon>
        <taxon>Acetobacterales</taxon>
        <taxon>Roseomonadaceae</taxon>
        <taxon>Paracraurococcus</taxon>
    </lineage>
</organism>
<evidence type="ECO:0000313" key="4">
    <source>
        <dbReference type="Proteomes" id="UP001243009"/>
    </source>
</evidence>
<dbReference type="EMBL" id="JAUTWS010000002">
    <property type="protein sequence ID" value="MDO9707193.1"/>
    <property type="molecule type" value="Genomic_DNA"/>
</dbReference>
<dbReference type="PROSITE" id="PS00330">
    <property type="entry name" value="HEMOLYSIN_CALCIUM"/>
    <property type="match status" value="4"/>
</dbReference>
<name>A0ABT9DTI9_9PROT</name>
<sequence length="303" mass="30234">MAFIPGTAAADTLVGTDGSDLILGHGGADFLVGRPGNDVIFGGPQNDTIAGDNIPLPGGPLGQDVFGPYPAQFGGTPGNNLIIAGAGDDSVHAGFGADTVLGGPGNDTLIGYGAAGVSPSGNAGIIRADGPDLLDGGPGDDLLRGGGGADTLLGGAGDDTLIGGTGVDVLAGGPGHDVFLFGRQLEPFASDPITPDTGVGPGNRDVILDFQDRQDVIDLTHYLNFFPPPEGQPPAVFLGTDPFTATGALQVRYEIEDGNTIVQIVAPFGSPPPGTPPSVPEGPTQEIELVGVHHLQACDVILA</sequence>
<keyword evidence="2" id="KW-0964">Secreted</keyword>
<dbReference type="RefSeq" id="WP_305102065.1">
    <property type="nucleotide sequence ID" value="NZ_JAUTWS010000002.1"/>
</dbReference>
<dbReference type="Proteomes" id="UP001243009">
    <property type="component" value="Unassembled WGS sequence"/>
</dbReference>
<dbReference type="InterPro" id="IPR050557">
    <property type="entry name" value="RTX_toxin/Mannuronan_C5-epim"/>
</dbReference>